<dbReference type="Proteomes" id="UP000729402">
    <property type="component" value="Unassembled WGS sequence"/>
</dbReference>
<name>A0A8J5TJA8_ZIZPA</name>
<feature type="domain" description="RRM" evidence="3">
    <location>
        <begin position="100"/>
        <end position="186"/>
    </location>
</feature>
<keyword evidence="5" id="KW-1185">Reference proteome</keyword>
<dbReference type="SMART" id="SM00360">
    <property type="entry name" value="RRM"/>
    <property type="match status" value="2"/>
</dbReference>
<keyword evidence="1 2" id="KW-0694">RNA-binding</keyword>
<organism evidence="4 5">
    <name type="scientific">Zizania palustris</name>
    <name type="common">Northern wild rice</name>
    <dbReference type="NCBI Taxonomy" id="103762"/>
    <lineage>
        <taxon>Eukaryota</taxon>
        <taxon>Viridiplantae</taxon>
        <taxon>Streptophyta</taxon>
        <taxon>Embryophyta</taxon>
        <taxon>Tracheophyta</taxon>
        <taxon>Spermatophyta</taxon>
        <taxon>Magnoliopsida</taxon>
        <taxon>Liliopsida</taxon>
        <taxon>Poales</taxon>
        <taxon>Poaceae</taxon>
        <taxon>BOP clade</taxon>
        <taxon>Oryzoideae</taxon>
        <taxon>Oryzeae</taxon>
        <taxon>Zizaniinae</taxon>
        <taxon>Zizania</taxon>
    </lineage>
</organism>
<sequence length="241" mass="26170">MGGGGECERVRLFVGQVPRSMAAEQILAVLRGAARVDEAAVIRDRATGASRGCCFVVCPSREEADKAIAAYHNKCTLPGASRAMQVKYADGELERIVTKQKLFVGMLPRSVQEHEVSALFSQYGNIRELKLLRSPQKTSKAACAILEFESKDHARAAIEALNGRRVLFIVTFHSGETSLPVRFVTIGIRAISGRRATTGCNGDGRNGVGSHRSTNKEGRKYDLKIGGYNFSQCCRPPQASP</sequence>
<dbReference type="InterPro" id="IPR050502">
    <property type="entry name" value="Euk_RNA-bind_prot"/>
</dbReference>
<comment type="caution">
    <text evidence="4">The sequence shown here is derived from an EMBL/GenBank/DDBJ whole genome shotgun (WGS) entry which is preliminary data.</text>
</comment>
<evidence type="ECO:0000256" key="1">
    <source>
        <dbReference type="ARBA" id="ARBA00022884"/>
    </source>
</evidence>
<evidence type="ECO:0000259" key="3">
    <source>
        <dbReference type="PROSITE" id="PS50102"/>
    </source>
</evidence>
<dbReference type="GO" id="GO:1901259">
    <property type="term" value="P:chloroplast rRNA processing"/>
    <property type="evidence" value="ECO:0007669"/>
    <property type="project" value="TreeGrafter"/>
</dbReference>
<accession>A0A8J5TJA8</accession>
<protein>
    <recommendedName>
        <fullName evidence="3">RRM domain-containing protein</fullName>
    </recommendedName>
</protein>
<evidence type="ECO:0000313" key="4">
    <source>
        <dbReference type="EMBL" id="KAG8079506.1"/>
    </source>
</evidence>
<proteinExistence type="predicted"/>
<dbReference type="PANTHER" id="PTHR48025:SF1">
    <property type="entry name" value="RRM DOMAIN-CONTAINING PROTEIN"/>
    <property type="match status" value="1"/>
</dbReference>
<feature type="domain" description="RRM" evidence="3">
    <location>
        <begin position="10"/>
        <end position="91"/>
    </location>
</feature>
<gene>
    <name evidence="4" type="ORF">GUJ93_ZPchr0007g6088</name>
</gene>
<dbReference type="PANTHER" id="PTHR48025">
    <property type="entry name" value="OS02G0815200 PROTEIN"/>
    <property type="match status" value="1"/>
</dbReference>
<reference evidence="4" key="1">
    <citation type="journal article" date="2021" name="bioRxiv">
        <title>Whole Genome Assembly and Annotation of Northern Wild Rice, Zizania palustris L., Supports a Whole Genome Duplication in the Zizania Genus.</title>
        <authorList>
            <person name="Haas M."/>
            <person name="Kono T."/>
            <person name="Macchietto M."/>
            <person name="Millas R."/>
            <person name="McGilp L."/>
            <person name="Shao M."/>
            <person name="Duquette J."/>
            <person name="Hirsch C.N."/>
            <person name="Kimball J."/>
        </authorList>
    </citation>
    <scope>NUCLEOTIDE SEQUENCE</scope>
    <source>
        <tissue evidence="4">Fresh leaf tissue</tissue>
    </source>
</reference>
<reference evidence="4" key="2">
    <citation type="submission" date="2021-02" db="EMBL/GenBank/DDBJ databases">
        <authorList>
            <person name="Kimball J.A."/>
            <person name="Haas M.W."/>
            <person name="Macchietto M."/>
            <person name="Kono T."/>
            <person name="Duquette J."/>
            <person name="Shao M."/>
        </authorList>
    </citation>
    <scope>NUCLEOTIDE SEQUENCE</scope>
    <source>
        <tissue evidence="4">Fresh leaf tissue</tissue>
    </source>
</reference>
<dbReference type="GO" id="GO:0003729">
    <property type="term" value="F:mRNA binding"/>
    <property type="evidence" value="ECO:0007669"/>
    <property type="project" value="TreeGrafter"/>
</dbReference>
<dbReference type="PROSITE" id="PS50102">
    <property type="entry name" value="RRM"/>
    <property type="match status" value="2"/>
</dbReference>
<evidence type="ECO:0000313" key="5">
    <source>
        <dbReference type="Proteomes" id="UP000729402"/>
    </source>
</evidence>
<dbReference type="Pfam" id="PF00076">
    <property type="entry name" value="RRM_1"/>
    <property type="match status" value="2"/>
</dbReference>
<dbReference type="EMBL" id="JAAALK010000282">
    <property type="protein sequence ID" value="KAG8079506.1"/>
    <property type="molecule type" value="Genomic_DNA"/>
</dbReference>
<dbReference type="GO" id="GO:0009535">
    <property type="term" value="C:chloroplast thylakoid membrane"/>
    <property type="evidence" value="ECO:0007669"/>
    <property type="project" value="TreeGrafter"/>
</dbReference>
<dbReference type="InterPro" id="IPR000504">
    <property type="entry name" value="RRM_dom"/>
</dbReference>
<dbReference type="OrthoDB" id="410044at2759"/>
<dbReference type="AlphaFoldDB" id="A0A8J5TJA8"/>
<evidence type="ECO:0000256" key="2">
    <source>
        <dbReference type="PROSITE-ProRule" id="PRU00176"/>
    </source>
</evidence>